<keyword evidence="3" id="KW-1185">Reference proteome</keyword>
<evidence type="ECO:0000313" key="2">
    <source>
        <dbReference type="EMBL" id="CZT20574.1"/>
    </source>
</evidence>
<organism evidence="2 3">
    <name type="scientific">Ramularia collo-cygni</name>
    <dbReference type="NCBI Taxonomy" id="112498"/>
    <lineage>
        <taxon>Eukaryota</taxon>
        <taxon>Fungi</taxon>
        <taxon>Dikarya</taxon>
        <taxon>Ascomycota</taxon>
        <taxon>Pezizomycotina</taxon>
        <taxon>Dothideomycetes</taxon>
        <taxon>Dothideomycetidae</taxon>
        <taxon>Mycosphaerellales</taxon>
        <taxon>Mycosphaerellaceae</taxon>
        <taxon>Ramularia</taxon>
    </lineage>
</organism>
<dbReference type="GeneID" id="35601569"/>
<evidence type="ECO:0000256" key="1">
    <source>
        <dbReference type="SAM" id="MobiDB-lite"/>
    </source>
</evidence>
<dbReference type="Proteomes" id="UP000225277">
    <property type="component" value="Unassembled WGS sequence"/>
</dbReference>
<dbReference type="OrthoDB" id="3647142at2759"/>
<protein>
    <submittedName>
        <fullName evidence="2">Uncharacterized protein</fullName>
    </submittedName>
</protein>
<dbReference type="AlphaFoldDB" id="A0A2D3VCT4"/>
<feature type="region of interest" description="Disordered" evidence="1">
    <location>
        <begin position="1"/>
        <end position="76"/>
    </location>
</feature>
<proteinExistence type="predicted"/>
<name>A0A2D3VCT4_9PEZI</name>
<feature type="compositionally biased region" description="Polar residues" evidence="1">
    <location>
        <begin position="15"/>
        <end position="54"/>
    </location>
</feature>
<reference evidence="2 3" key="1">
    <citation type="submission" date="2016-03" db="EMBL/GenBank/DDBJ databases">
        <authorList>
            <person name="Ploux O."/>
        </authorList>
    </citation>
    <scope>NUCLEOTIDE SEQUENCE [LARGE SCALE GENOMIC DNA]</scope>
    <source>
        <strain evidence="2 3">URUG2</strain>
    </source>
</reference>
<gene>
    <name evidence="2" type="ORF">RCC_06432</name>
</gene>
<dbReference type="STRING" id="112498.A0A2D3VCT4"/>
<evidence type="ECO:0000313" key="3">
    <source>
        <dbReference type="Proteomes" id="UP000225277"/>
    </source>
</evidence>
<accession>A0A2D3VCT4</accession>
<dbReference type="RefSeq" id="XP_023627463.1">
    <property type="nucleotide sequence ID" value="XM_023771695.1"/>
</dbReference>
<sequence length="147" mass="15150">MSQPNNVWNRGGKQGNSSTSRTPQNRSSTASPIQPNPQQAPKQENNSRSQTPANNAWGAQRGSVASGSSSNGANVSEQANVAANGFNSAEVKQFLSRGPIPASYKPQASGGGAPWAGAVQAHLMSTGQAFFPHLNKQIQAHENGGGG</sequence>
<feature type="compositionally biased region" description="Low complexity" evidence="1">
    <location>
        <begin position="63"/>
        <end position="76"/>
    </location>
</feature>
<dbReference type="EMBL" id="FJUY01000009">
    <property type="protein sequence ID" value="CZT20574.1"/>
    <property type="molecule type" value="Genomic_DNA"/>
</dbReference>